<dbReference type="Pfam" id="PF01979">
    <property type="entry name" value="Amidohydro_1"/>
    <property type="match status" value="1"/>
</dbReference>
<reference evidence="6" key="1">
    <citation type="journal article" date="2023" name="Int. J. Syst. Evol. Microbiol.">
        <title>&lt;i&gt;Shewanella septentrionalis&lt;/i&gt; sp. nov. and &lt;i&gt;Shewanella holmiensis&lt;/i&gt; sp. nov., isolated from Baltic Sea water and sediments.</title>
        <authorList>
            <person name="Martin-Rodriguez A.J."/>
            <person name="Thorell K."/>
            <person name="Joffre E."/>
            <person name="Jensie-Markopoulos S."/>
            <person name="Moore E.R.B."/>
            <person name="Sjoling A."/>
        </authorList>
    </citation>
    <scope>NUCLEOTIDE SEQUENCE</scope>
    <source>
        <strain evidence="6">SP1S2-7</strain>
    </source>
</reference>
<evidence type="ECO:0000256" key="1">
    <source>
        <dbReference type="PIRNR" id="PIRNR001238"/>
    </source>
</evidence>
<dbReference type="GO" id="GO:0008798">
    <property type="term" value="F:beta-aspartyl-peptidase activity"/>
    <property type="evidence" value="ECO:0007669"/>
    <property type="project" value="InterPro"/>
</dbReference>
<dbReference type="Proteomes" id="UP001155546">
    <property type="component" value="Unassembled WGS sequence"/>
</dbReference>
<feature type="binding site" evidence="3">
    <location>
        <position position="226"/>
    </location>
    <ligand>
        <name>substrate</name>
    </ligand>
</feature>
<feature type="binding site" evidence="3">
    <location>
        <position position="162"/>
    </location>
    <ligand>
        <name>substrate</name>
    </ligand>
</feature>
<dbReference type="EMBL" id="JAMTCD010000009">
    <property type="protein sequence ID" value="MCT7941901.1"/>
    <property type="molecule type" value="Genomic_DNA"/>
</dbReference>
<comment type="similarity">
    <text evidence="1">Belongs to the peptidase M38 family.</text>
</comment>
<feature type="binding site" evidence="4">
    <location>
        <position position="62"/>
    </location>
    <ligand>
        <name>Zn(2+)</name>
        <dbReference type="ChEBI" id="CHEBI:29105"/>
        <label>1</label>
        <note>catalytic</note>
    </ligand>
</feature>
<keyword evidence="1 4" id="KW-0479">Metal-binding</keyword>
<keyword evidence="7" id="KW-1185">Reference proteome</keyword>
<dbReference type="RefSeq" id="WP_261298283.1">
    <property type="nucleotide sequence ID" value="NZ_JAMTCD010000009.1"/>
</dbReference>
<accession>A0A9X2WM20</accession>
<feature type="binding site" evidence="3">
    <location>
        <position position="98"/>
    </location>
    <ligand>
        <name>substrate</name>
    </ligand>
</feature>
<dbReference type="PANTHER" id="PTHR11647">
    <property type="entry name" value="HYDRANTOINASE/DIHYDROPYRIMIDINASE FAMILY MEMBER"/>
    <property type="match status" value="1"/>
</dbReference>
<dbReference type="GO" id="GO:0005737">
    <property type="term" value="C:cytoplasm"/>
    <property type="evidence" value="ECO:0007669"/>
    <property type="project" value="UniProtKB-SubCell"/>
</dbReference>
<evidence type="ECO:0000259" key="5">
    <source>
        <dbReference type="Pfam" id="PF01979"/>
    </source>
</evidence>
<feature type="binding site" evidence="4">
    <location>
        <position position="223"/>
    </location>
    <ligand>
        <name>Zn(2+)</name>
        <dbReference type="ChEBI" id="CHEBI:29105"/>
        <label>2</label>
        <note>catalytic</note>
    </ligand>
</feature>
<keyword evidence="1 4" id="KW-0862">Zinc</keyword>
<dbReference type="GO" id="GO:0016810">
    <property type="term" value="F:hydrolase activity, acting on carbon-nitrogen (but not peptide) bonds"/>
    <property type="evidence" value="ECO:0007669"/>
    <property type="project" value="InterPro"/>
</dbReference>
<comment type="caution">
    <text evidence="6">The sequence shown here is derived from an EMBL/GenBank/DDBJ whole genome shotgun (WGS) entry which is preliminary data.</text>
</comment>
<feature type="active site" description="Proton acceptor" evidence="2">
    <location>
        <position position="284"/>
    </location>
</feature>
<evidence type="ECO:0000313" key="7">
    <source>
        <dbReference type="Proteomes" id="UP001155546"/>
    </source>
</evidence>
<evidence type="ECO:0000256" key="2">
    <source>
        <dbReference type="PIRSR" id="PIRSR001238-1"/>
    </source>
</evidence>
<dbReference type="GO" id="GO:0046872">
    <property type="term" value="F:metal ion binding"/>
    <property type="evidence" value="ECO:0007669"/>
    <property type="project" value="UniProtKB-KW"/>
</dbReference>
<dbReference type="GO" id="GO:0006508">
    <property type="term" value="P:proteolysis"/>
    <property type="evidence" value="ECO:0007669"/>
    <property type="project" value="UniProtKB-KW"/>
</dbReference>
<dbReference type="PIRSF" id="PIRSF001238">
    <property type="entry name" value="IadA"/>
    <property type="match status" value="1"/>
</dbReference>
<protein>
    <recommendedName>
        <fullName evidence="1">Isoaspartyl dipeptidase</fullName>
        <ecNumber evidence="1">3.4.19.-</ecNumber>
    </recommendedName>
</protein>
<dbReference type="GO" id="GO:0008237">
    <property type="term" value="F:metallopeptidase activity"/>
    <property type="evidence" value="ECO:0007669"/>
    <property type="project" value="UniProtKB-KW"/>
</dbReference>
<dbReference type="InterPro" id="IPR032466">
    <property type="entry name" value="Metal_Hydrolase"/>
</dbReference>
<feature type="binding site" evidence="3">
    <location>
        <begin position="67"/>
        <end position="69"/>
    </location>
    <ligand>
        <name>substrate</name>
    </ligand>
</feature>
<feature type="binding site" evidence="3">
    <location>
        <position position="288"/>
    </location>
    <ligand>
        <name>substrate</name>
    </ligand>
</feature>
<keyword evidence="1" id="KW-0645">Protease</keyword>
<name>A0A9X2WM20_9GAMM</name>
<evidence type="ECO:0000256" key="4">
    <source>
        <dbReference type="PIRSR" id="PIRSR001238-3"/>
    </source>
</evidence>
<proteinExistence type="inferred from homology"/>
<comment type="function">
    <text evidence="1">Catalyzes the hydrolytic cleavage of a subset of L-isoaspartyl (L-beta-aspartyl) dipeptides. Used to degrade proteins damaged by L-isoaspartyl residues formation.</text>
</comment>
<sequence>MQLIKNAQVYAPMYLGKKDVLLGGGKILAIEDTIELSANSFITVIDASGLILTPGFVDSLVHITGGGGEGGYTTRTPEMHINDAIKGGVTTVIGVLGTDAQTRSLENLLAKAYALEEQGLSVFCYTGSYHLPMVTITQSVKHDIMLIDKFIGVGEVAIADHRSSQITSHEMARLTSEARVAGMLAGKVGIVSIHVGDEPSKLELLEQVISQFDIPITQYYPTHINRSKTLLEAGIDFALKGGFIDFTTSTTAQIIAQGEVPAAEALALALAKNAPISQLTMSSDGNASLPVFDAKGNLVDLQMGQVSSLHQAMVDAVKLFNVPIELALASISESPANILRLRHKGRVAVDMDGDINLLNAQTLAIEAVYSKGKLVFSEGLSRLNIPF</sequence>
<dbReference type="InterPro" id="IPR006680">
    <property type="entry name" value="Amidohydro-rel"/>
</dbReference>
<dbReference type="EC" id="3.4.19.-" evidence="1"/>
<evidence type="ECO:0000313" key="6">
    <source>
        <dbReference type="EMBL" id="MCT7941901.1"/>
    </source>
</evidence>
<keyword evidence="1" id="KW-0482">Metalloprotease</keyword>
<dbReference type="InterPro" id="IPR011059">
    <property type="entry name" value="Metal-dep_hydrolase_composite"/>
</dbReference>
<dbReference type="PANTHER" id="PTHR11647:SF1">
    <property type="entry name" value="COLLAPSIN RESPONSE MEDIATOR PROTEIN"/>
    <property type="match status" value="1"/>
</dbReference>
<gene>
    <name evidence="6" type="primary">iadA</name>
    <name evidence="6" type="ORF">NE535_08885</name>
</gene>
<comment type="subcellular location">
    <subcellularLocation>
        <location evidence="1">Cytoplasm</location>
    </subcellularLocation>
</comment>
<feature type="binding site" evidence="4">
    <location>
        <position position="284"/>
    </location>
    <ligand>
        <name>Zn(2+)</name>
        <dbReference type="ChEBI" id="CHEBI:29105"/>
        <label>1</label>
        <note>catalytic</note>
    </ligand>
</feature>
<dbReference type="Gene3D" id="3.20.20.140">
    <property type="entry name" value="Metal-dependent hydrolases"/>
    <property type="match status" value="1"/>
</dbReference>
<dbReference type="SUPFAM" id="SSF51338">
    <property type="entry name" value="Composite domain of metallo-dependent hydrolases"/>
    <property type="match status" value="1"/>
</dbReference>
<comment type="cofactor">
    <cofactor evidence="1 4">
        <name>Zn(2+)</name>
        <dbReference type="ChEBI" id="CHEBI:29105"/>
    </cofactor>
    <text evidence="1 4">Binds 2 Zn(2+) ions per subunit.</text>
</comment>
<feature type="binding site" evidence="3">
    <location>
        <position position="129"/>
    </location>
    <ligand>
        <name>substrate</name>
    </ligand>
</feature>
<keyword evidence="1 6" id="KW-0378">Hydrolase</keyword>
<dbReference type="SUPFAM" id="SSF51556">
    <property type="entry name" value="Metallo-dependent hydrolases"/>
    <property type="match status" value="1"/>
</dbReference>
<organism evidence="6 7">
    <name type="scientific">Shewanella holmiensis</name>
    <dbReference type="NCBI Taxonomy" id="2952222"/>
    <lineage>
        <taxon>Bacteria</taxon>
        <taxon>Pseudomonadati</taxon>
        <taxon>Pseudomonadota</taxon>
        <taxon>Gammaproteobacteria</taxon>
        <taxon>Alteromonadales</taxon>
        <taxon>Shewanellaceae</taxon>
        <taxon>Shewanella</taxon>
    </lineage>
</organism>
<evidence type="ECO:0000256" key="3">
    <source>
        <dbReference type="PIRSR" id="PIRSR001238-2"/>
    </source>
</evidence>
<feature type="domain" description="Amidohydrolase-related" evidence="5">
    <location>
        <begin position="51"/>
        <end position="375"/>
    </location>
</feature>
<dbReference type="InterPro" id="IPR010229">
    <property type="entry name" value="Pept_M38_dipep"/>
</dbReference>
<dbReference type="Gene3D" id="2.30.40.10">
    <property type="entry name" value="Urease, subunit C, domain 1"/>
    <property type="match status" value="1"/>
</dbReference>
<comment type="PTM">
    <text evidence="1">Carboxylation allows a single lysine to coordinate two zinc ions.</text>
</comment>
<feature type="binding site" evidence="4">
    <location>
        <position position="194"/>
    </location>
    <ligand>
        <name>Zn(2+)</name>
        <dbReference type="ChEBI" id="CHEBI:29105"/>
        <label>2</label>
        <note>catalytic</note>
    </ligand>
</feature>
<dbReference type="AlphaFoldDB" id="A0A9X2WM20"/>
<dbReference type="InterPro" id="IPR050378">
    <property type="entry name" value="Metallo-dep_Hydrolases_sf"/>
</dbReference>
<dbReference type="NCBIfam" id="TIGR01975">
    <property type="entry name" value="isoAsp_dipep"/>
    <property type="match status" value="1"/>
</dbReference>